<dbReference type="Pfam" id="PF00296">
    <property type="entry name" value="Bac_luciferase"/>
    <property type="match status" value="1"/>
</dbReference>
<dbReference type="EMBL" id="VFOR01000001">
    <property type="protein sequence ID" value="TQL62821.1"/>
    <property type="molecule type" value="Genomic_DNA"/>
</dbReference>
<dbReference type="Gene3D" id="3.20.20.30">
    <property type="entry name" value="Luciferase-like domain"/>
    <property type="match status" value="1"/>
</dbReference>
<keyword evidence="4" id="KW-1185">Reference proteome</keyword>
<dbReference type="GO" id="GO:0016705">
    <property type="term" value="F:oxidoreductase activity, acting on paired donors, with incorporation or reduction of molecular oxygen"/>
    <property type="evidence" value="ECO:0007669"/>
    <property type="project" value="InterPro"/>
</dbReference>
<dbReference type="PANTHER" id="PTHR30137:SF6">
    <property type="entry name" value="LUCIFERASE-LIKE MONOOXYGENASE"/>
    <property type="match status" value="1"/>
</dbReference>
<comment type="caution">
    <text evidence="3">The sequence shown here is derived from an EMBL/GenBank/DDBJ whole genome shotgun (WGS) entry which is preliminary data.</text>
</comment>
<proteinExistence type="predicted"/>
<dbReference type="GO" id="GO:0005829">
    <property type="term" value="C:cytosol"/>
    <property type="evidence" value="ECO:0007669"/>
    <property type="project" value="TreeGrafter"/>
</dbReference>
<dbReference type="NCBIfam" id="TIGR03558">
    <property type="entry name" value="oxido_grp_1"/>
    <property type="match status" value="1"/>
</dbReference>
<evidence type="ECO:0000313" key="4">
    <source>
        <dbReference type="Proteomes" id="UP000316196"/>
    </source>
</evidence>
<evidence type="ECO:0000259" key="2">
    <source>
        <dbReference type="Pfam" id="PF00296"/>
    </source>
</evidence>
<organism evidence="3 4">
    <name type="scientific">Propioniferax innocua</name>
    <dbReference type="NCBI Taxonomy" id="1753"/>
    <lineage>
        <taxon>Bacteria</taxon>
        <taxon>Bacillati</taxon>
        <taxon>Actinomycetota</taxon>
        <taxon>Actinomycetes</taxon>
        <taxon>Propionibacteriales</taxon>
        <taxon>Propionibacteriaceae</taxon>
        <taxon>Propioniferax</taxon>
    </lineage>
</organism>
<evidence type="ECO:0000313" key="3">
    <source>
        <dbReference type="EMBL" id="TQL62821.1"/>
    </source>
</evidence>
<sequence length="365" mass="39167">MTSADSLRLSVLDLIPVSGGATTGDALRASRELVTLADRLGYTRYWVAEHHNMPSVASTTPSVELMYLGQDTEQIRLGSGGVMLPNHAPLAIAEQFALLSAIYGDRIDLGIGRAPGTDPVTSHAMRGHVGEGFVVDRDGKRVDPVEDFPQHVVDVMDLLGPDGVTVPLFGGEKKVLHATPRIETSPQVWLLGSSGYSAQLSAALGLPYVFAHHFAGHGTAEALKLYRDNFQPTRFGSEPRTFLSVNAVVADTAEEAQELAEPYLFTMANLRSGQPLRPVPLVGDEVRGMMTDGHRHVAENIAQKWVIGDAESAAARMRELAGTFGVDEVMIHPVAGQRPDDAPGTAPGRLRTLELLAESLTPTRS</sequence>
<protein>
    <submittedName>
        <fullName evidence="3">Luciferase family oxidoreductase group 1</fullName>
    </submittedName>
</protein>
<dbReference type="InterPro" id="IPR011251">
    <property type="entry name" value="Luciferase-like_dom"/>
</dbReference>
<dbReference type="CDD" id="cd00347">
    <property type="entry name" value="Flavin_utilizing_monoxygenases"/>
    <property type="match status" value="2"/>
</dbReference>
<comment type="similarity">
    <text evidence="1">To bacterial alkanal monooxygenase alpha and beta chains.</text>
</comment>
<dbReference type="SUPFAM" id="SSF51679">
    <property type="entry name" value="Bacterial luciferase-like"/>
    <property type="match status" value="1"/>
</dbReference>
<reference evidence="3 4" key="1">
    <citation type="submission" date="2019-06" db="EMBL/GenBank/DDBJ databases">
        <title>Sequencing the genomes of 1000 actinobacteria strains.</title>
        <authorList>
            <person name="Klenk H.-P."/>
        </authorList>
    </citation>
    <scope>NUCLEOTIDE SEQUENCE [LARGE SCALE GENOMIC DNA]</scope>
    <source>
        <strain evidence="3 4">DSM 8251</strain>
    </source>
</reference>
<evidence type="ECO:0000256" key="1">
    <source>
        <dbReference type="ARBA" id="ARBA00007789"/>
    </source>
</evidence>
<dbReference type="RefSeq" id="WP_246044217.1">
    <property type="nucleotide sequence ID" value="NZ_BAAAMD010000001.1"/>
</dbReference>
<dbReference type="InterPro" id="IPR036661">
    <property type="entry name" value="Luciferase-like_sf"/>
</dbReference>
<gene>
    <name evidence="3" type="ORF">FB460_0612</name>
</gene>
<name>A0A542ZR41_9ACTN</name>
<dbReference type="InterPro" id="IPR050766">
    <property type="entry name" value="Bact_Lucif_Oxidored"/>
</dbReference>
<accession>A0A542ZR41</accession>
<feature type="domain" description="Luciferase-like" evidence="2">
    <location>
        <begin position="9"/>
        <end position="323"/>
    </location>
</feature>
<dbReference type="InterPro" id="IPR019949">
    <property type="entry name" value="CmoO-like"/>
</dbReference>
<dbReference type="AlphaFoldDB" id="A0A542ZR41"/>
<dbReference type="PANTHER" id="PTHR30137">
    <property type="entry name" value="LUCIFERASE-LIKE MONOOXYGENASE"/>
    <property type="match status" value="1"/>
</dbReference>
<dbReference type="Proteomes" id="UP000316196">
    <property type="component" value="Unassembled WGS sequence"/>
</dbReference>